<dbReference type="PANTHER" id="PTHR36427:SF3">
    <property type="entry name" value="LARGE RIBOSOMAL SUBUNIT PROTEIN UL1M"/>
    <property type="match status" value="1"/>
</dbReference>
<dbReference type="HAMAP" id="MF_01318_B">
    <property type="entry name" value="Ribosomal_uL1_B"/>
    <property type="match status" value="1"/>
</dbReference>
<dbReference type="GO" id="GO:0015934">
    <property type="term" value="C:large ribosomal subunit"/>
    <property type="evidence" value="ECO:0007669"/>
    <property type="project" value="InterPro"/>
</dbReference>
<dbReference type="GO" id="GO:0003735">
    <property type="term" value="F:structural constituent of ribosome"/>
    <property type="evidence" value="ECO:0007669"/>
    <property type="project" value="InterPro"/>
</dbReference>
<dbReference type="Gene3D" id="3.40.50.790">
    <property type="match status" value="1"/>
</dbReference>
<evidence type="ECO:0000256" key="2">
    <source>
        <dbReference type="ARBA" id="ARBA00022491"/>
    </source>
</evidence>
<dbReference type="RefSeq" id="WP_257530257.1">
    <property type="nucleotide sequence ID" value="NZ_JANKAS010000004.1"/>
</dbReference>
<dbReference type="GO" id="GO:0019843">
    <property type="term" value="F:rRNA binding"/>
    <property type="evidence" value="ECO:0007669"/>
    <property type="project" value="UniProtKB-UniRule"/>
</dbReference>
<dbReference type="InterPro" id="IPR005878">
    <property type="entry name" value="Ribosom_uL1_bac-type"/>
</dbReference>
<dbReference type="InterPro" id="IPR023673">
    <property type="entry name" value="Ribosomal_uL1_CS"/>
</dbReference>
<keyword evidence="12" id="KW-1185">Reference proteome</keyword>
<proteinExistence type="inferred from homology"/>
<dbReference type="GO" id="GO:0000049">
    <property type="term" value="F:tRNA binding"/>
    <property type="evidence" value="ECO:0007669"/>
    <property type="project" value="UniProtKB-KW"/>
</dbReference>
<accession>A0AAE3L2J5</accession>
<dbReference type="GO" id="GO:0006417">
    <property type="term" value="P:regulation of translation"/>
    <property type="evidence" value="ECO:0007669"/>
    <property type="project" value="UniProtKB-KW"/>
</dbReference>
<gene>
    <name evidence="9 11" type="primary">rplA</name>
    <name evidence="11" type="ORF">NSA47_06690</name>
</gene>
<organism evidence="11 12">
    <name type="scientific">Irregularibacter muris</name>
    <dbReference type="NCBI Taxonomy" id="1796619"/>
    <lineage>
        <taxon>Bacteria</taxon>
        <taxon>Bacillati</taxon>
        <taxon>Bacillota</taxon>
        <taxon>Clostridia</taxon>
        <taxon>Eubacteriales</taxon>
        <taxon>Eubacteriaceae</taxon>
        <taxon>Irregularibacter</taxon>
    </lineage>
</organism>
<evidence type="ECO:0000256" key="10">
    <source>
        <dbReference type="RuleBase" id="RU000659"/>
    </source>
</evidence>
<keyword evidence="5 9" id="KW-0694">RNA-binding</keyword>
<dbReference type="EMBL" id="JANKAS010000004">
    <property type="protein sequence ID" value="MCR1898679.1"/>
    <property type="molecule type" value="Genomic_DNA"/>
</dbReference>
<dbReference type="PANTHER" id="PTHR36427">
    <property type="entry name" value="54S RIBOSOMAL PROTEIN L1, MITOCHONDRIAL"/>
    <property type="match status" value="1"/>
</dbReference>
<evidence type="ECO:0000256" key="8">
    <source>
        <dbReference type="ARBA" id="ARBA00035241"/>
    </source>
</evidence>
<comment type="function">
    <text evidence="9">Protein L1 is also a translational repressor protein, it controls the translation of the L11 operon by binding to its mRNA.</text>
</comment>
<keyword evidence="3 9" id="KW-0699">rRNA-binding</keyword>
<dbReference type="Gene3D" id="3.30.190.20">
    <property type="match status" value="1"/>
</dbReference>
<dbReference type="NCBIfam" id="TIGR01169">
    <property type="entry name" value="rplA_bact"/>
    <property type="match status" value="1"/>
</dbReference>
<name>A0AAE3L2J5_9FIRM</name>
<comment type="function">
    <text evidence="9">Binds directly to 23S rRNA. The L1 stalk is quite mobile in the ribosome, and is involved in E site tRNA release.</text>
</comment>
<evidence type="ECO:0000256" key="9">
    <source>
        <dbReference type="HAMAP-Rule" id="MF_01318"/>
    </source>
</evidence>
<protein>
    <recommendedName>
        <fullName evidence="8 9">Large ribosomal subunit protein uL1</fullName>
    </recommendedName>
</protein>
<dbReference type="CDD" id="cd00403">
    <property type="entry name" value="Ribosomal_L1"/>
    <property type="match status" value="1"/>
</dbReference>
<dbReference type="AlphaFoldDB" id="A0AAE3L2J5"/>
<evidence type="ECO:0000313" key="12">
    <source>
        <dbReference type="Proteomes" id="UP001205748"/>
    </source>
</evidence>
<dbReference type="Proteomes" id="UP001205748">
    <property type="component" value="Unassembled WGS sequence"/>
</dbReference>
<comment type="caution">
    <text evidence="11">The sequence shown here is derived from an EMBL/GenBank/DDBJ whole genome shotgun (WGS) entry which is preliminary data.</text>
</comment>
<reference evidence="11" key="1">
    <citation type="submission" date="2022-07" db="EMBL/GenBank/DDBJ databases">
        <title>Enhanced cultured diversity of the mouse gut microbiota enables custom-made synthetic communities.</title>
        <authorList>
            <person name="Afrizal A."/>
        </authorList>
    </citation>
    <scope>NUCLEOTIDE SEQUENCE</scope>
    <source>
        <strain evidence="11">DSM 28593</strain>
    </source>
</reference>
<dbReference type="GO" id="GO:0006412">
    <property type="term" value="P:translation"/>
    <property type="evidence" value="ECO:0007669"/>
    <property type="project" value="UniProtKB-UniRule"/>
</dbReference>
<evidence type="ECO:0000256" key="7">
    <source>
        <dbReference type="ARBA" id="ARBA00023274"/>
    </source>
</evidence>
<evidence type="ECO:0000256" key="4">
    <source>
        <dbReference type="ARBA" id="ARBA00022845"/>
    </source>
</evidence>
<dbReference type="PIRSF" id="PIRSF002155">
    <property type="entry name" value="Ribosomal_L1"/>
    <property type="match status" value="1"/>
</dbReference>
<dbReference type="Pfam" id="PF00687">
    <property type="entry name" value="Ribosomal_L1"/>
    <property type="match status" value="1"/>
</dbReference>
<evidence type="ECO:0000313" key="11">
    <source>
        <dbReference type="EMBL" id="MCR1898679.1"/>
    </source>
</evidence>
<keyword evidence="7 9" id="KW-0687">Ribonucleoprotein</keyword>
<dbReference type="InterPro" id="IPR002143">
    <property type="entry name" value="Ribosomal_uL1"/>
</dbReference>
<evidence type="ECO:0000256" key="1">
    <source>
        <dbReference type="ARBA" id="ARBA00010531"/>
    </source>
</evidence>
<dbReference type="InterPro" id="IPR023674">
    <property type="entry name" value="Ribosomal_uL1-like"/>
</dbReference>
<keyword evidence="4 9" id="KW-0810">Translation regulation</keyword>
<keyword evidence="2 9" id="KW-0678">Repressor</keyword>
<dbReference type="SUPFAM" id="SSF56808">
    <property type="entry name" value="Ribosomal protein L1"/>
    <property type="match status" value="1"/>
</dbReference>
<dbReference type="InterPro" id="IPR016095">
    <property type="entry name" value="Ribosomal_uL1_3-a/b-sand"/>
</dbReference>
<comment type="subunit">
    <text evidence="9">Part of the 50S ribosomal subunit.</text>
</comment>
<dbReference type="FunFam" id="3.40.50.790:FF:000001">
    <property type="entry name" value="50S ribosomal protein L1"/>
    <property type="match status" value="1"/>
</dbReference>
<evidence type="ECO:0000256" key="6">
    <source>
        <dbReference type="ARBA" id="ARBA00022980"/>
    </source>
</evidence>
<dbReference type="InterPro" id="IPR028364">
    <property type="entry name" value="Ribosomal_uL1/biogenesis"/>
</dbReference>
<keyword evidence="9" id="KW-0820">tRNA-binding</keyword>
<evidence type="ECO:0000256" key="5">
    <source>
        <dbReference type="ARBA" id="ARBA00022884"/>
    </source>
</evidence>
<sequence>MKKGKKYLENSKLVDREHLYDVNEAIELVQKTATAKFDETIEAHIRLGVDSRHADQQVRGAIVLPHGTGKEVKVLVFAKGDKVAEAQAAGADYVGAEEFLEKIQKENWFDFDVIVATPDMMGVVGRLGRVLGPKGLMPNPKSGTVTFEVEKAVKDIKAGKVEYRLDKTNIIHVPLGKASFGTEKLQDNFSTLLDAVIKAKPAAAKGQYLRSVSISSTMGPGIKINPARI</sequence>
<comment type="similarity">
    <text evidence="1 9 10">Belongs to the universal ribosomal protein uL1 family.</text>
</comment>
<dbReference type="PROSITE" id="PS01199">
    <property type="entry name" value="RIBOSOMAL_L1"/>
    <property type="match status" value="1"/>
</dbReference>
<evidence type="ECO:0000256" key="3">
    <source>
        <dbReference type="ARBA" id="ARBA00022730"/>
    </source>
</evidence>
<keyword evidence="6 9" id="KW-0689">Ribosomal protein</keyword>